<dbReference type="RefSeq" id="WP_002991238.1">
    <property type="nucleotide sequence ID" value="NZ_CP068108.1"/>
</dbReference>
<proteinExistence type="predicted"/>
<dbReference type="Proteomes" id="UP000596202">
    <property type="component" value="Chromosome"/>
</dbReference>
<organism evidence="2 3">
    <name type="scientific">Myroides odoratus</name>
    <name type="common">Flavobacterium odoratum</name>
    <dbReference type="NCBI Taxonomy" id="256"/>
    <lineage>
        <taxon>Bacteria</taxon>
        <taxon>Pseudomonadati</taxon>
        <taxon>Bacteroidota</taxon>
        <taxon>Flavobacteriia</taxon>
        <taxon>Flavobacteriales</taxon>
        <taxon>Flavobacteriaceae</taxon>
        <taxon>Myroides</taxon>
    </lineage>
</organism>
<accession>A0A9Q7E9D5</accession>
<gene>
    <name evidence="2" type="ORF">I6I88_04585</name>
</gene>
<name>A0A9Q7E9D5_MYROD</name>
<evidence type="ECO:0000313" key="2">
    <source>
        <dbReference type="EMBL" id="QQU01037.1"/>
    </source>
</evidence>
<evidence type="ECO:0000259" key="1">
    <source>
        <dbReference type="Pfam" id="PF25191"/>
    </source>
</evidence>
<dbReference type="InterPro" id="IPR057154">
    <property type="entry name" value="DUF7832"/>
</dbReference>
<dbReference type="OrthoDB" id="4827574at2"/>
<sequence length="160" mass="18760">MAKYDDAAWHYNGDFPKDLPKENGATHIGMLLTWCIEMELVAEEQVEDNFTQITQVKNRTQTGVDFLFNCCDGKFTTADLNEVGNGFIQDYYDDETPFAQAYSDYLSDYAEVFNIKVIDHYLDHDSLYRLENSWANYDLLAPILNQRFRAWQNFKSQQDY</sequence>
<reference evidence="2 3" key="1">
    <citation type="submission" date="2021-01" db="EMBL/GenBank/DDBJ databases">
        <title>FDA dAtabase for Regulatory Grade micrObial Sequences (FDA-ARGOS): Supporting development and validation of Infectious Disease Dx tests.</title>
        <authorList>
            <person name="Sproer C."/>
            <person name="Gronow S."/>
            <person name="Severitt S."/>
            <person name="Schroder I."/>
            <person name="Tallon L."/>
            <person name="Sadzewicz L."/>
            <person name="Zhao X."/>
            <person name="Boylan J."/>
            <person name="Ott S."/>
            <person name="Bowen H."/>
            <person name="Vavikolanu K."/>
            <person name="Mehta A."/>
            <person name="Aluvathingal J."/>
            <person name="Nadendla S."/>
            <person name="Lowell S."/>
            <person name="Myers T."/>
            <person name="Yan Y."/>
            <person name="Sichtig H."/>
        </authorList>
    </citation>
    <scope>NUCLEOTIDE SEQUENCE [LARGE SCALE GENOMIC DNA]</scope>
    <source>
        <strain evidence="2 3">FDAARGOS_1131</strain>
    </source>
</reference>
<dbReference type="AlphaFoldDB" id="A0A9Q7E9D5"/>
<protein>
    <recommendedName>
        <fullName evidence="1">DUF7832 domain-containing protein</fullName>
    </recommendedName>
</protein>
<dbReference type="GeneID" id="93526915"/>
<feature type="domain" description="DUF7832" evidence="1">
    <location>
        <begin position="3"/>
        <end position="116"/>
    </location>
</feature>
<dbReference type="EMBL" id="CP068108">
    <property type="protein sequence ID" value="QQU01037.1"/>
    <property type="molecule type" value="Genomic_DNA"/>
</dbReference>
<dbReference type="Pfam" id="PF25191">
    <property type="entry name" value="DUF7832"/>
    <property type="match status" value="1"/>
</dbReference>
<evidence type="ECO:0000313" key="3">
    <source>
        <dbReference type="Proteomes" id="UP000596202"/>
    </source>
</evidence>